<proteinExistence type="predicted"/>
<comment type="caution">
    <text evidence="1">The sequence shown here is derived from an EMBL/GenBank/DDBJ whole genome shotgun (WGS) entry which is preliminary data.</text>
</comment>
<name>A0A9X1DBA2_9SPHN</name>
<gene>
    <name evidence="1" type="ORF">KK488_07400</name>
</gene>
<evidence type="ECO:0000313" key="2">
    <source>
        <dbReference type="Proteomes" id="UP001138757"/>
    </source>
</evidence>
<evidence type="ECO:0000313" key="1">
    <source>
        <dbReference type="EMBL" id="MBT2186774.1"/>
    </source>
</evidence>
<dbReference type="RefSeq" id="WP_214622516.1">
    <property type="nucleotide sequence ID" value="NZ_JAHGAW010000004.1"/>
</dbReference>
<sequence>MSDLDALLANITAENLALRSLLTGLLIEMIRRGHVGVVSNAFSYASAPLEGLTHYARPSRDAREKARQVIQELRDELLGVSGTDRPTAANGGPPGAS</sequence>
<dbReference type="AlphaFoldDB" id="A0A9X1DBA2"/>
<keyword evidence="2" id="KW-1185">Reference proteome</keyword>
<dbReference type="EMBL" id="JAHGAW010000004">
    <property type="protein sequence ID" value="MBT2186774.1"/>
    <property type="molecule type" value="Genomic_DNA"/>
</dbReference>
<organism evidence="1 2">
    <name type="scientific">Sphingobium nicotianae</name>
    <dbReference type="NCBI Taxonomy" id="2782607"/>
    <lineage>
        <taxon>Bacteria</taxon>
        <taxon>Pseudomonadati</taxon>
        <taxon>Pseudomonadota</taxon>
        <taxon>Alphaproteobacteria</taxon>
        <taxon>Sphingomonadales</taxon>
        <taxon>Sphingomonadaceae</taxon>
        <taxon>Sphingobium</taxon>
    </lineage>
</organism>
<protein>
    <submittedName>
        <fullName evidence="1">Uncharacterized protein</fullName>
    </submittedName>
</protein>
<reference evidence="1" key="1">
    <citation type="submission" date="2021-05" db="EMBL/GenBank/DDBJ databases">
        <title>Genome of Sphingobium sp. strain.</title>
        <authorList>
            <person name="Fan R."/>
        </authorList>
    </citation>
    <scope>NUCLEOTIDE SEQUENCE</scope>
    <source>
        <strain evidence="1">H33</strain>
    </source>
</reference>
<accession>A0A9X1DBA2</accession>
<dbReference type="Proteomes" id="UP001138757">
    <property type="component" value="Unassembled WGS sequence"/>
</dbReference>